<reference evidence="1 2" key="1">
    <citation type="journal article" date="2022" name="DNA Res.">
        <title>Chromosomal-level genome assembly of the orchid tree Bauhinia variegata (Leguminosae; Cercidoideae) supports the allotetraploid origin hypothesis of Bauhinia.</title>
        <authorList>
            <person name="Zhong Y."/>
            <person name="Chen Y."/>
            <person name="Zheng D."/>
            <person name="Pang J."/>
            <person name="Liu Y."/>
            <person name="Luo S."/>
            <person name="Meng S."/>
            <person name="Qian L."/>
            <person name="Wei D."/>
            <person name="Dai S."/>
            <person name="Zhou R."/>
        </authorList>
    </citation>
    <scope>NUCLEOTIDE SEQUENCE [LARGE SCALE GENOMIC DNA]</scope>
    <source>
        <strain evidence="1">BV-YZ2020</strain>
    </source>
</reference>
<dbReference type="EMBL" id="CM039438">
    <property type="protein sequence ID" value="KAI4299640.1"/>
    <property type="molecule type" value="Genomic_DNA"/>
</dbReference>
<evidence type="ECO:0000313" key="2">
    <source>
        <dbReference type="Proteomes" id="UP000828941"/>
    </source>
</evidence>
<proteinExistence type="predicted"/>
<gene>
    <name evidence="1" type="ORF">L6164_033076</name>
</gene>
<protein>
    <submittedName>
        <fullName evidence="1">Uncharacterized protein</fullName>
    </submittedName>
</protein>
<comment type="caution">
    <text evidence="1">The sequence shown here is derived from an EMBL/GenBank/DDBJ whole genome shotgun (WGS) entry which is preliminary data.</text>
</comment>
<keyword evidence="2" id="KW-1185">Reference proteome</keyword>
<sequence length="188" mass="22349">MNELRNDHESNHVKCVHAEFVWTEPHSQRIKLNVKIQKEVQANPDQWIAAVQLWQHVSHRCTFFYLEQLILRHGAAARAIRIKQIDQDAQVALVSDFGKNDTIFSIRTHLGHLLNPGDYAIAPEESWEASWMELKSLDMEIDDKGRLDQEKMNSEYEQFLKDLEENPDLRFNMSLKFRRKFRLFLREF</sequence>
<evidence type="ECO:0000313" key="1">
    <source>
        <dbReference type="EMBL" id="KAI4299640.1"/>
    </source>
</evidence>
<organism evidence="1 2">
    <name type="scientific">Bauhinia variegata</name>
    <name type="common">Purple orchid tree</name>
    <name type="synonym">Phanera variegata</name>
    <dbReference type="NCBI Taxonomy" id="167791"/>
    <lineage>
        <taxon>Eukaryota</taxon>
        <taxon>Viridiplantae</taxon>
        <taxon>Streptophyta</taxon>
        <taxon>Embryophyta</taxon>
        <taxon>Tracheophyta</taxon>
        <taxon>Spermatophyta</taxon>
        <taxon>Magnoliopsida</taxon>
        <taxon>eudicotyledons</taxon>
        <taxon>Gunneridae</taxon>
        <taxon>Pentapetalae</taxon>
        <taxon>rosids</taxon>
        <taxon>fabids</taxon>
        <taxon>Fabales</taxon>
        <taxon>Fabaceae</taxon>
        <taxon>Cercidoideae</taxon>
        <taxon>Cercideae</taxon>
        <taxon>Bauhiniinae</taxon>
        <taxon>Bauhinia</taxon>
    </lineage>
</organism>
<accession>A0ACB9KR34</accession>
<name>A0ACB9KR34_BAUVA</name>
<dbReference type="Proteomes" id="UP000828941">
    <property type="component" value="Chromosome 13"/>
</dbReference>